<proteinExistence type="predicted"/>
<gene>
    <name evidence="1" type="ORF">B4167_1858</name>
</gene>
<accession>A0ABD4A9L9</accession>
<evidence type="ECO:0000313" key="2">
    <source>
        <dbReference type="Proteomes" id="UP000032076"/>
    </source>
</evidence>
<reference evidence="1 2" key="1">
    <citation type="submission" date="2015-01" db="EMBL/GenBank/DDBJ databases">
        <title>Draft Genome Sequences of Four Bacillus thermoamylovorans Strains, Isolated From Food Products.</title>
        <authorList>
            <person name="Krawcyk A.O."/>
            <person name="Berendsen E.M."/>
            <person name="Eijlander R.T."/>
            <person name="de Jong A."/>
            <person name="Wells-Bennik M."/>
            <person name="Kuipers O.P."/>
        </authorList>
    </citation>
    <scope>NUCLEOTIDE SEQUENCE [LARGE SCALE GENOMIC DNA]</scope>
    <source>
        <strain evidence="1 2">B4167</strain>
    </source>
</reference>
<dbReference type="Proteomes" id="UP000032076">
    <property type="component" value="Unassembled WGS sequence"/>
</dbReference>
<name>A0ABD4A9L9_9BACI</name>
<dbReference type="EMBL" id="JXLU01000021">
    <property type="protein sequence ID" value="KIO73796.1"/>
    <property type="molecule type" value="Genomic_DNA"/>
</dbReference>
<organism evidence="1 2">
    <name type="scientific">Caldibacillus thermoamylovorans</name>
    <dbReference type="NCBI Taxonomy" id="35841"/>
    <lineage>
        <taxon>Bacteria</taxon>
        <taxon>Bacillati</taxon>
        <taxon>Bacillota</taxon>
        <taxon>Bacilli</taxon>
        <taxon>Bacillales</taxon>
        <taxon>Bacillaceae</taxon>
        <taxon>Caldibacillus</taxon>
    </lineage>
</organism>
<evidence type="ECO:0000313" key="1">
    <source>
        <dbReference type="EMBL" id="KIO73796.1"/>
    </source>
</evidence>
<sequence length="39" mass="4525">MLYFYDDHVRVQLSSKADILKQLKGSTIVTTPYHSLLSR</sequence>
<protein>
    <submittedName>
        <fullName evidence="1">Uncharacterized protein</fullName>
    </submittedName>
</protein>
<comment type="caution">
    <text evidence="1">The sequence shown here is derived from an EMBL/GenBank/DDBJ whole genome shotgun (WGS) entry which is preliminary data.</text>
</comment>
<dbReference type="AlphaFoldDB" id="A0ABD4A9L9"/>